<comment type="caution">
    <text evidence="10">The sequence shown here is derived from an EMBL/GenBank/DDBJ whole genome shotgun (WGS) entry which is preliminary data.</text>
</comment>
<dbReference type="InterPro" id="IPR013087">
    <property type="entry name" value="Znf_C2H2_type"/>
</dbReference>
<dbReference type="GO" id="GO:0008270">
    <property type="term" value="F:zinc ion binding"/>
    <property type="evidence" value="ECO:0007669"/>
    <property type="project" value="UniProtKB-KW"/>
</dbReference>
<dbReference type="PANTHER" id="PTHR16515">
    <property type="entry name" value="PR DOMAIN ZINC FINGER PROTEIN"/>
    <property type="match status" value="1"/>
</dbReference>
<name>A0A4Q2DDP5_9AGAR</name>
<feature type="domain" description="C2H2-type" evidence="9">
    <location>
        <begin position="387"/>
        <end position="414"/>
    </location>
</feature>
<keyword evidence="4 7" id="KW-0863">Zinc-finger</keyword>
<accession>A0A4Q2DDP5</accession>
<dbReference type="InterPro" id="IPR050331">
    <property type="entry name" value="Zinc_finger"/>
</dbReference>
<evidence type="ECO:0000256" key="4">
    <source>
        <dbReference type="ARBA" id="ARBA00022771"/>
    </source>
</evidence>
<feature type="compositionally biased region" description="Basic residues" evidence="8">
    <location>
        <begin position="294"/>
        <end position="309"/>
    </location>
</feature>
<dbReference type="OrthoDB" id="3437960at2759"/>
<feature type="region of interest" description="Disordered" evidence="8">
    <location>
        <begin position="191"/>
        <end position="210"/>
    </location>
</feature>
<dbReference type="AlphaFoldDB" id="A0A4Q2DDP5"/>
<keyword evidence="11" id="KW-1185">Reference proteome</keyword>
<evidence type="ECO:0000256" key="6">
    <source>
        <dbReference type="ARBA" id="ARBA00023242"/>
    </source>
</evidence>
<dbReference type="Pfam" id="PF00096">
    <property type="entry name" value="zf-C2H2"/>
    <property type="match status" value="1"/>
</dbReference>
<organism evidence="10 11">
    <name type="scientific">Candolleomyces aberdarensis</name>
    <dbReference type="NCBI Taxonomy" id="2316362"/>
    <lineage>
        <taxon>Eukaryota</taxon>
        <taxon>Fungi</taxon>
        <taxon>Dikarya</taxon>
        <taxon>Basidiomycota</taxon>
        <taxon>Agaricomycotina</taxon>
        <taxon>Agaricomycetes</taxon>
        <taxon>Agaricomycetidae</taxon>
        <taxon>Agaricales</taxon>
        <taxon>Agaricineae</taxon>
        <taxon>Psathyrellaceae</taxon>
        <taxon>Candolleomyces</taxon>
    </lineage>
</organism>
<evidence type="ECO:0000256" key="1">
    <source>
        <dbReference type="ARBA" id="ARBA00004123"/>
    </source>
</evidence>
<sequence length="447" mass="47772">MVDNEETSNSGFTIGIIGPDSDTEVRVGFQNDGPSWFPFLPVEPGPSLHDSEATSAGVPPYLGPTTGLPLTVADVSSLPVQPLTLPDVGVPVHLQPTQTRPLHVAVGYPASNPHWPEHLTCSPLGDEEIDEIPLLDLPLPGDGQAQLYPDSYPSFSPNQNHLPINYEFLSPSSQGLGTPYYTPPDLFERSLSPYSTGSPSPSSSFASTLVTTPDDDFNPFVMGYPYPDYDGTGPERGRSVRGRHGPSAPSSRMPSPYEQPPRRLSRSPHGPRGSGSHLAVSGSALMEENPSALSRRHTISAGSRPRRYPSRPISYHQSTNSYDSTGPGVSVVTGGMTLLTLGSDTVLPLPDVYGPSALPPPSPSGPTVASEAIIAACTVRRQRKAKFKCDICPQNFTAKHNLINHKKAHSGIKDQVCVRCGNAFTASGTLTRHNKTCKGRQLKESGQ</sequence>
<reference evidence="10 11" key="1">
    <citation type="submission" date="2019-01" db="EMBL/GenBank/DDBJ databases">
        <title>Draft genome sequence of Psathyrella aberdarensis IHI B618.</title>
        <authorList>
            <person name="Buettner E."/>
            <person name="Kellner H."/>
        </authorList>
    </citation>
    <scope>NUCLEOTIDE SEQUENCE [LARGE SCALE GENOMIC DNA]</scope>
    <source>
        <strain evidence="10 11">IHI B618</strain>
    </source>
</reference>
<dbReference type="GO" id="GO:0010468">
    <property type="term" value="P:regulation of gene expression"/>
    <property type="evidence" value="ECO:0007669"/>
    <property type="project" value="TreeGrafter"/>
</dbReference>
<keyword evidence="5" id="KW-0862">Zinc</keyword>
<evidence type="ECO:0000256" key="8">
    <source>
        <dbReference type="SAM" id="MobiDB-lite"/>
    </source>
</evidence>
<evidence type="ECO:0000256" key="3">
    <source>
        <dbReference type="ARBA" id="ARBA00022737"/>
    </source>
</evidence>
<dbReference type="GO" id="GO:0005634">
    <property type="term" value="C:nucleus"/>
    <property type="evidence" value="ECO:0007669"/>
    <property type="project" value="UniProtKB-SubCell"/>
</dbReference>
<evidence type="ECO:0000313" key="11">
    <source>
        <dbReference type="Proteomes" id="UP000290288"/>
    </source>
</evidence>
<evidence type="ECO:0000256" key="7">
    <source>
        <dbReference type="PROSITE-ProRule" id="PRU00042"/>
    </source>
</evidence>
<dbReference type="EMBL" id="SDEE01000309">
    <property type="protein sequence ID" value="RXW17837.1"/>
    <property type="molecule type" value="Genomic_DNA"/>
</dbReference>
<keyword evidence="2" id="KW-0479">Metal-binding</keyword>
<dbReference type="SUPFAM" id="SSF57667">
    <property type="entry name" value="beta-beta-alpha zinc fingers"/>
    <property type="match status" value="1"/>
</dbReference>
<comment type="subcellular location">
    <subcellularLocation>
        <location evidence="1">Nucleus</location>
    </subcellularLocation>
</comment>
<dbReference type="Proteomes" id="UP000290288">
    <property type="component" value="Unassembled WGS sequence"/>
</dbReference>
<feature type="compositionally biased region" description="Low complexity" evidence="8">
    <location>
        <begin position="191"/>
        <end position="207"/>
    </location>
</feature>
<evidence type="ECO:0000256" key="5">
    <source>
        <dbReference type="ARBA" id="ARBA00022833"/>
    </source>
</evidence>
<dbReference type="Gene3D" id="3.30.160.60">
    <property type="entry name" value="Classic Zinc Finger"/>
    <property type="match status" value="1"/>
</dbReference>
<feature type="region of interest" description="Disordered" evidence="8">
    <location>
        <begin position="221"/>
        <end position="327"/>
    </location>
</feature>
<feature type="compositionally biased region" description="Low complexity" evidence="8">
    <location>
        <begin position="267"/>
        <end position="278"/>
    </location>
</feature>
<keyword evidence="3" id="KW-0677">Repeat</keyword>
<keyword evidence="6" id="KW-0539">Nucleus</keyword>
<proteinExistence type="predicted"/>
<protein>
    <recommendedName>
        <fullName evidence="9">C2H2-type domain-containing protein</fullName>
    </recommendedName>
</protein>
<evidence type="ECO:0000313" key="10">
    <source>
        <dbReference type="EMBL" id="RXW17837.1"/>
    </source>
</evidence>
<evidence type="ECO:0000259" key="9">
    <source>
        <dbReference type="PROSITE" id="PS50157"/>
    </source>
</evidence>
<gene>
    <name evidence="10" type="ORF">EST38_g8022</name>
</gene>
<dbReference type="PANTHER" id="PTHR16515:SF66">
    <property type="entry name" value="C2H2-TYPE DOMAIN-CONTAINING PROTEIN"/>
    <property type="match status" value="1"/>
</dbReference>
<dbReference type="InterPro" id="IPR036236">
    <property type="entry name" value="Znf_C2H2_sf"/>
</dbReference>
<feature type="domain" description="C2H2-type" evidence="9">
    <location>
        <begin position="415"/>
        <end position="442"/>
    </location>
</feature>
<dbReference type="PROSITE" id="PS00028">
    <property type="entry name" value="ZINC_FINGER_C2H2_1"/>
    <property type="match status" value="1"/>
</dbReference>
<evidence type="ECO:0000256" key="2">
    <source>
        <dbReference type="ARBA" id="ARBA00022723"/>
    </source>
</evidence>
<dbReference type="PROSITE" id="PS50157">
    <property type="entry name" value="ZINC_FINGER_C2H2_2"/>
    <property type="match status" value="2"/>
</dbReference>
<dbReference type="STRING" id="2316362.A0A4Q2DDP5"/>